<feature type="compositionally biased region" description="Polar residues" evidence="1">
    <location>
        <begin position="139"/>
        <end position="151"/>
    </location>
</feature>
<dbReference type="PANTHER" id="PTHR21450">
    <property type="entry name" value="PROTEIN ALTERED PHOSPHATE STARVATION RESPONSE 1"/>
    <property type="match status" value="1"/>
</dbReference>
<reference evidence="4 5" key="1">
    <citation type="submission" date="2021-09" db="EMBL/GenBank/DDBJ databases">
        <title>Genomic insights and catalytic innovation underlie evolution of tropane alkaloids biosynthesis.</title>
        <authorList>
            <person name="Wang Y.-J."/>
            <person name="Tian T."/>
            <person name="Huang J.-P."/>
            <person name="Huang S.-X."/>
        </authorList>
    </citation>
    <scope>NUCLEOTIDE SEQUENCE [LARGE SCALE GENOMIC DNA]</scope>
    <source>
        <strain evidence="4">KIB-2018</strain>
        <tissue evidence="4">Leaf</tissue>
    </source>
</reference>
<gene>
    <name evidence="4" type="ORF">K2173_008351</name>
</gene>
<feature type="domain" description="DUF632" evidence="2">
    <location>
        <begin position="331"/>
        <end position="673"/>
    </location>
</feature>
<evidence type="ECO:0000259" key="2">
    <source>
        <dbReference type="Pfam" id="PF04782"/>
    </source>
</evidence>
<feature type="compositionally biased region" description="Acidic residues" evidence="1">
    <location>
        <begin position="234"/>
        <end position="246"/>
    </location>
</feature>
<dbReference type="Proteomes" id="UP001159364">
    <property type="component" value="Linkage Group LG04"/>
</dbReference>
<proteinExistence type="predicted"/>
<feature type="compositionally biased region" description="Basic and acidic residues" evidence="1">
    <location>
        <begin position="223"/>
        <end position="233"/>
    </location>
</feature>
<dbReference type="Pfam" id="PF04782">
    <property type="entry name" value="DUF632"/>
    <property type="match status" value="1"/>
</dbReference>
<comment type="caution">
    <text evidence="4">The sequence shown here is derived from an EMBL/GenBank/DDBJ whole genome shotgun (WGS) entry which is preliminary data.</text>
</comment>
<sequence>MGAANSKIEEDQALKLCHERKKFVRQALDGRCSLAACHVAYVHSLKSTGTAIRKFVEPEGPVESSLYTSTTATPEPLALTEKSLSHFSFSPPSISHPVDATENLSPLSTPPSSSRFQVQHMKFRGFSSTKIEERPPVSVTGTVKSSNIPQDTTRHAHEKPETSSFEASSAPTGTPPWDYFGLFHPVDHQFSFQEGKEMNQALDSADQLRRLREEEGIPDLEDEEHKPLYKESEGSDDTEDEFDDPPSDTLIRSFQNLNRVHVQAVPSASSTIPSAGSVASETEQLNGETYNTPDLSPLRTPSSAVAVSTNSKKKTVKEEHNKNKITPKDFFSSIKDIEDLFIKVSEAGKEVPRMLEANKLHFRPLVARTESGSVASAFVKACFSCGEDPSHIPEEPIQTAVKYLTWHRTTSSRSSSSRNLVGPNAKDEIEDPTSNPLENFCMISGSHASTLDRLYAWEKKLYDEVKASQAVRSLYDSKCKHLRQLESKGEREAKIDKTRAIVKDLHSRIKVAIHRIDSISQRIEELRDKELQPQLEELIEGLSRMWEVMFKCHKLQLNIIEIAYNNGLGKISMQAESRRQITINLEYELTALSSNFTKWIGAQKSYLQAINSWLFKCVFLPEKPSKRKRRQPTPSLILRFHGPPIYVTCGAWLEKLEALPVKEVTESVKNLAVETTCFLPHQEKNQGRTAEAATSKAEIGSDSAVNMLRDEASEDFITGSERFRLSLEGFLSQLKSFSESSVKMYLELQKEIQDAKDKFEQLNSQSFTV</sequence>
<feature type="region of interest" description="Disordered" evidence="1">
    <location>
        <begin position="215"/>
        <end position="248"/>
    </location>
</feature>
<accession>A0AAV8TIR0</accession>
<name>A0AAV8TIR0_9ROSI</name>
<dbReference type="AlphaFoldDB" id="A0AAV8TIR0"/>
<dbReference type="Pfam" id="PF04783">
    <property type="entry name" value="DUF630"/>
    <property type="match status" value="1"/>
</dbReference>
<protein>
    <submittedName>
        <fullName evidence="4">Uncharacterized protein</fullName>
    </submittedName>
</protein>
<feature type="compositionally biased region" description="Basic and acidic residues" evidence="1">
    <location>
        <begin position="152"/>
        <end position="161"/>
    </location>
</feature>
<evidence type="ECO:0000313" key="4">
    <source>
        <dbReference type="EMBL" id="KAJ8766797.1"/>
    </source>
</evidence>
<dbReference type="PANTHER" id="PTHR21450:SF6">
    <property type="entry name" value="EXPRESSED PROTEIN"/>
    <property type="match status" value="1"/>
</dbReference>
<evidence type="ECO:0000256" key="1">
    <source>
        <dbReference type="SAM" id="MobiDB-lite"/>
    </source>
</evidence>
<dbReference type="InterPro" id="IPR006867">
    <property type="entry name" value="DUF632"/>
</dbReference>
<feature type="domain" description="DUF630" evidence="3">
    <location>
        <begin position="1"/>
        <end position="59"/>
    </location>
</feature>
<organism evidence="4 5">
    <name type="scientific">Erythroxylum novogranatense</name>
    <dbReference type="NCBI Taxonomy" id="1862640"/>
    <lineage>
        <taxon>Eukaryota</taxon>
        <taxon>Viridiplantae</taxon>
        <taxon>Streptophyta</taxon>
        <taxon>Embryophyta</taxon>
        <taxon>Tracheophyta</taxon>
        <taxon>Spermatophyta</taxon>
        <taxon>Magnoliopsida</taxon>
        <taxon>eudicotyledons</taxon>
        <taxon>Gunneridae</taxon>
        <taxon>Pentapetalae</taxon>
        <taxon>rosids</taxon>
        <taxon>fabids</taxon>
        <taxon>Malpighiales</taxon>
        <taxon>Erythroxylaceae</taxon>
        <taxon>Erythroxylum</taxon>
    </lineage>
</organism>
<dbReference type="EMBL" id="JAIWQS010000004">
    <property type="protein sequence ID" value="KAJ8766797.1"/>
    <property type="molecule type" value="Genomic_DNA"/>
</dbReference>
<feature type="region of interest" description="Disordered" evidence="1">
    <location>
        <begin position="137"/>
        <end position="171"/>
    </location>
</feature>
<evidence type="ECO:0000259" key="3">
    <source>
        <dbReference type="Pfam" id="PF04783"/>
    </source>
</evidence>
<feature type="compositionally biased region" description="Polar residues" evidence="1">
    <location>
        <begin position="266"/>
        <end position="310"/>
    </location>
</feature>
<feature type="region of interest" description="Disordered" evidence="1">
    <location>
        <begin position="266"/>
        <end position="320"/>
    </location>
</feature>
<feature type="compositionally biased region" description="Polar residues" evidence="1">
    <location>
        <begin position="162"/>
        <end position="171"/>
    </location>
</feature>
<keyword evidence="5" id="KW-1185">Reference proteome</keyword>
<dbReference type="InterPro" id="IPR006868">
    <property type="entry name" value="DUF630"/>
</dbReference>
<evidence type="ECO:0000313" key="5">
    <source>
        <dbReference type="Proteomes" id="UP001159364"/>
    </source>
</evidence>
<feature type="region of interest" description="Disordered" evidence="1">
    <location>
        <begin position="413"/>
        <end position="433"/>
    </location>
</feature>